<organism evidence="3 4">
    <name type="scientific">Streptomyces pyxinicus</name>
    <dbReference type="NCBI Taxonomy" id="2970331"/>
    <lineage>
        <taxon>Bacteria</taxon>
        <taxon>Bacillati</taxon>
        <taxon>Actinomycetota</taxon>
        <taxon>Actinomycetes</taxon>
        <taxon>Kitasatosporales</taxon>
        <taxon>Streptomycetaceae</taxon>
        <taxon>Streptomyces</taxon>
    </lineage>
</organism>
<keyword evidence="4" id="KW-1185">Reference proteome</keyword>
<dbReference type="InterPro" id="IPR019920">
    <property type="entry name" value="F420-binding_dom_put"/>
</dbReference>
<name>A0ABT2BD31_9ACTN</name>
<comment type="caution">
    <text evidence="3">The sequence shown here is derived from an EMBL/GenBank/DDBJ whole genome shotgun (WGS) entry which is preliminary data.</text>
</comment>
<dbReference type="Pfam" id="PF01243">
    <property type="entry name" value="PNPOx_N"/>
    <property type="match status" value="1"/>
</dbReference>
<evidence type="ECO:0000256" key="1">
    <source>
        <dbReference type="ARBA" id="ARBA00023002"/>
    </source>
</evidence>
<evidence type="ECO:0000313" key="4">
    <source>
        <dbReference type="Proteomes" id="UP001205612"/>
    </source>
</evidence>
<dbReference type="Proteomes" id="UP001205612">
    <property type="component" value="Unassembled WGS sequence"/>
</dbReference>
<dbReference type="NCBIfam" id="TIGR03618">
    <property type="entry name" value="Rv1155_F420"/>
    <property type="match status" value="1"/>
</dbReference>
<dbReference type="PANTHER" id="PTHR35176">
    <property type="entry name" value="HEME OXYGENASE HI_0854-RELATED"/>
    <property type="match status" value="1"/>
</dbReference>
<proteinExistence type="predicted"/>
<evidence type="ECO:0000259" key="2">
    <source>
        <dbReference type="Pfam" id="PF01243"/>
    </source>
</evidence>
<dbReference type="SUPFAM" id="SSF50475">
    <property type="entry name" value="FMN-binding split barrel"/>
    <property type="match status" value="1"/>
</dbReference>
<protein>
    <submittedName>
        <fullName evidence="3">TIGR03618 family F420-dependent PPOX class oxidoreductase</fullName>
    </submittedName>
</protein>
<reference evidence="3 4" key="1">
    <citation type="submission" date="2022-08" db="EMBL/GenBank/DDBJ databases">
        <authorList>
            <person name="Somphong A."/>
            <person name="Phongsopitanun W."/>
        </authorList>
    </citation>
    <scope>NUCLEOTIDE SEQUENCE [LARGE SCALE GENOMIC DNA]</scope>
    <source>
        <strain evidence="3 4">LP11</strain>
    </source>
</reference>
<evidence type="ECO:0000313" key="3">
    <source>
        <dbReference type="EMBL" id="MCS0606434.1"/>
    </source>
</evidence>
<accession>A0ABT2BD31</accession>
<dbReference type="RefSeq" id="WP_258783798.1">
    <property type="nucleotide sequence ID" value="NZ_JANUGP010000055.1"/>
</dbReference>
<dbReference type="PANTHER" id="PTHR35176:SF6">
    <property type="entry name" value="HEME OXYGENASE HI_0854-RELATED"/>
    <property type="match status" value="1"/>
</dbReference>
<sequence>MMKDYTWTPPVPSDKPALPKEVGQWLEAEACATIATVEPDGRPQLSVVWAHYTEHDVLFATVKGRRKYDNMVRNPFVTVLITPPDSEDHYVEIRGRARIEEGGRELIDFLHERHRGTRPYPWDGPDDERVVVRVVPDRVLVFHG</sequence>
<dbReference type="Gene3D" id="2.30.110.10">
    <property type="entry name" value="Electron Transport, Fmn-binding Protein, Chain A"/>
    <property type="match status" value="1"/>
</dbReference>
<dbReference type="EMBL" id="JANUGP010000055">
    <property type="protein sequence ID" value="MCS0606434.1"/>
    <property type="molecule type" value="Genomic_DNA"/>
</dbReference>
<feature type="domain" description="Pyridoxamine 5'-phosphate oxidase N-terminal" evidence="2">
    <location>
        <begin position="18"/>
        <end position="139"/>
    </location>
</feature>
<dbReference type="InterPro" id="IPR012349">
    <property type="entry name" value="Split_barrel_FMN-bd"/>
</dbReference>
<dbReference type="InterPro" id="IPR011576">
    <property type="entry name" value="Pyridox_Oxase_N"/>
</dbReference>
<dbReference type="InterPro" id="IPR052019">
    <property type="entry name" value="F420H2_bilvrd_red/Heme_oxyg"/>
</dbReference>
<gene>
    <name evidence="3" type="ORF">NX794_35275</name>
</gene>
<keyword evidence="1" id="KW-0560">Oxidoreductase</keyword>